<name>A0A6N4QR13_9LEPT</name>
<dbReference type="Proteomes" id="UP000297613">
    <property type="component" value="Unassembled WGS sequence"/>
</dbReference>
<comment type="caution">
    <text evidence="2">The sequence shown here is derived from an EMBL/GenBank/DDBJ whole genome shotgun (WGS) entry which is preliminary data.</text>
</comment>
<keyword evidence="2" id="KW-0808">Transferase</keyword>
<dbReference type="PANTHER" id="PTHR43415:SF3">
    <property type="entry name" value="GNAT-FAMILY ACETYLTRANSFERASE"/>
    <property type="match status" value="1"/>
</dbReference>
<dbReference type="InterPro" id="IPR016181">
    <property type="entry name" value="Acyl_CoA_acyltransferase"/>
</dbReference>
<dbReference type="Pfam" id="PF13302">
    <property type="entry name" value="Acetyltransf_3"/>
    <property type="match status" value="1"/>
</dbReference>
<sequence>MTESKIFTNRFYLRTLGKNDCNAHYLQWFKDEEIRKFIPSATREQTLQSINEYVTISNSSANIILLGIFDQLNDLHIGNIKYEILKNETDTAVLGILIGEREYRGKKVFPEIYRFSSEWLKKEKHVSKVILGVNKDHSHAIKSYQSVGFQIFDQSQYISLFIKDTYCMVNFL</sequence>
<organism evidence="2 3">
    <name type="scientific">Leptospira yasudae</name>
    <dbReference type="NCBI Taxonomy" id="2202201"/>
    <lineage>
        <taxon>Bacteria</taxon>
        <taxon>Pseudomonadati</taxon>
        <taxon>Spirochaetota</taxon>
        <taxon>Spirochaetia</taxon>
        <taxon>Leptospirales</taxon>
        <taxon>Leptospiraceae</taxon>
        <taxon>Leptospira</taxon>
    </lineage>
</organism>
<dbReference type="PANTHER" id="PTHR43415">
    <property type="entry name" value="SPERMIDINE N(1)-ACETYLTRANSFERASE"/>
    <property type="match status" value="1"/>
</dbReference>
<gene>
    <name evidence="2" type="ORF">EHQ83_14900</name>
</gene>
<evidence type="ECO:0000259" key="1">
    <source>
        <dbReference type="Pfam" id="PF13302"/>
    </source>
</evidence>
<evidence type="ECO:0000313" key="3">
    <source>
        <dbReference type="Proteomes" id="UP000297613"/>
    </source>
</evidence>
<dbReference type="SUPFAM" id="SSF55729">
    <property type="entry name" value="Acyl-CoA N-acyltransferases (Nat)"/>
    <property type="match status" value="1"/>
</dbReference>
<evidence type="ECO:0000313" key="2">
    <source>
        <dbReference type="EMBL" id="TGL81153.1"/>
    </source>
</evidence>
<protein>
    <submittedName>
        <fullName evidence="2">N-acetyltransferase</fullName>
    </submittedName>
</protein>
<accession>A0A6N4QR13</accession>
<dbReference type="AlphaFoldDB" id="A0A6N4QR13"/>
<reference evidence="2 3" key="1">
    <citation type="journal article" date="2019" name="PLoS Negl. Trop. Dis.">
        <title>Revisiting the worldwide diversity of Leptospira species in the environment.</title>
        <authorList>
            <person name="Vincent A.T."/>
            <person name="Schiettekatte O."/>
            <person name="Bourhy P."/>
            <person name="Veyrier F.J."/>
            <person name="Picardeau M."/>
        </authorList>
    </citation>
    <scope>NUCLEOTIDE SEQUENCE [LARGE SCALE GENOMIC DNA]</scope>
    <source>
        <strain evidence="2 3">201702445</strain>
    </source>
</reference>
<feature type="domain" description="N-acetyltransferase" evidence="1">
    <location>
        <begin position="10"/>
        <end position="150"/>
    </location>
</feature>
<dbReference type="GO" id="GO:0016747">
    <property type="term" value="F:acyltransferase activity, transferring groups other than amino-acyl groups"/>
    <property type="evidence" value="ECO:0007669"/>
    <property type="project" value="InterPro"/>
</dbReference>
<dbReference type="Gene3D" id="3.40.630.30">
    <property type="match status" value="1"/>
</dbReference>
<dbReference type="InterPro" id="IPR000182">
    <property type="entry name" value="GNAT_dom"/>
</dbReference>
<proteinExistence type="predicted"/>
<dbReference type="EMBL" id="RQGM01000062">
    <property type="protein sequence ID" value="TGL81153.1"/>
    <property type="molecule type" value="Genomic_DNA"/>
</dbReference>
<dbReference type="RefSeq" id="WP_135573167.1">
    <property type="nucleotide sequence ID" value="NZ_RQGK01000015.1"/>
</dbReference>